<dbReference type="PROSITE" id="PS51077">
    <property type="entry name" value="HTH_ICLR"/>
    <property type="match status" value="1"/>
</dbReference>
<dbReference type="EMBL" id="JBEPSH010000002">
    <property type="protein sequence ID" value="MET4575893.1"/>
    <property type="molecule type" value="Genomic_DNA"/>
</dbReference>
<dbReference type="RefSeq" id="WP_354441663.1">
    <property type="nucleotide sequence ID" value="NZ_JBEPSH010000002.1"/>
</dbReference>
<dbReference type="InterPro" id="IPR014757">
    <property type="entry name" value="Tscrpt_reg_IclR_C"/>
</dbReference>
<keyword evidence="1" id="KW-0805">Transcription regulation</keyword>
<dbReference type="Pfam" id="PF01614">
    <property type="entry name" value="IclR_C"/>
    <property type="match status" value="1"/>
</dbReference>
<dbReference type="InterPro" id="IPR036390">
    <property type="entry name" value="WH_DNA-bd_sf"/>
</dbReference>
<dbReference type="SUPFAM" id="SSF55781">
    <property type="entry name" value="GAF domain-like"/>
    <property type="match status" value="1"/>
</dbReference>
<dbReference type="SUPFAM" id="SSF46785">
    <property type="entry name" value="Winged helix' DNA-binding domain"/>
    <property type="match status" value="1"/>
</dbReference>
<feature type="domain" description="IclR-ED" evidence="5">
    <location>
        <begin position="66"/>
        <end position="251"/>
    </location>
</feature>
<evidence type="ECO:0000256" key="2">
    <source>
        <dbReference type="ARBA" id="ARBA00023125"/>
    </source>
</evidence>
<evidence type="ECO:0000313" key="6">
    <source>
        <dbReference type="EMBL" id="MET4575893.1"/>
    </source>
</evidence>
<protein>
    <submittedName>
        <fullName evidence="6">IclR family acetate operon transcriptional repressor</fullName>
    </submittedName>
</protein>
<evidence type="ECO:0000256" key="3">
    <source>
        <dbReference type="ARBA" id="ARBA00023163"/>
    </source>
</evidence>
<dbReference type="PROSITE" id="PS51078">
    <property type="entry name" value="ICLR_ED"/>
    <property type="match status" value="1"/>
</dbReference>
<dbReference type="InterPro" id="IPR036388">
    <property type="entry name" value="WH-like_DNA-bd_sf"/>
</dbReference>
<evidence type="ECO:0000313" key="7">
    <source>
        <dbReference type="Proteomes" id="UP001549320"/>
    </source>
</evidence>
<accession>A0ABV2Q5P5</accession>
<keyword evidence="2" id="KW-0238">DNA-binding</keyword>
<dbReference type="Gene3D" id="1.10.10.10">
    <property type="entry name" value="Winged helix-like DNA-binding domain superfamily/Winged helix DNA-binding domain"/>
    <property type="match status" value="1"/>
</dbReference>
<reference evidence="6 7" key="1">
    <citation type="submission" date="2024-06" db="EMBL/GenBank/DDBJ databases">
        <title>Sorghum-associated microbial communities from plants grown in Nebraska, USA.</title>
        <authorList>
            <person name="Schachtman D."/>
        </authorList>
    </citation>
    <scope>NUCLEOTIDE SEQUENCE [LARGE SCALE GENOMIC DNA]</scope>
    <source>
        <strain evidence="6 7">2709</strain>
    </source>
</reference>
<dbReference type="PANTHER" id="PTHR30136:SF35">
    <property type="entry name" value="HTH-TYPE TRANSCRIPTIONAL REGULATOR RV1719"/>
    <property type="match status" value="1"/>
</dbReference>
<dbReference type="InterPro" id="IPR050707">
    <property type="entry name" value="HTH_MetabolicPath_Reg"/>
</dbReference>
<dbReference type="PANTHER" id="PTHR30136">
    <property type="entry name" value="HELIX-TURN-HELIX TRANSCRIPTIONAL REGULATOR, ICLR FAMILY"/>
    <property type="match status" value="1"/>
</dbReference>
<gene>
    <name evidence="6" type="ORF">ABIE13_000993</name>
</gene>
<dbReference type="InterPro" id="IPR005471">
    <property type="entry name" value="Tscrpt_reg_IclR_N"/>
</dbReference>
<keyword evidence="3" id="KW-0804">Transcription</keyword>
<organism evidence="6 7">
    <name type="scientific">Ottowia thiooxydans</name>
    <dbReference type="NCBI Taxonomy" id="219182"/>
    <lineage>
        <taxon>Bacteria</taxon>
        <taxon>Pseudomonadati</taxon>
        <taxon>Pseudomonadota</taxon>
        <taxon>Betaproteobacteria</taxon>
        <taxon>Burkholderiales</taxon>
        <taxon>Comamonadaceae</taxon>
        <taxon>Ottowia</taxon>
    </lineage>
</organism>
<dbReference type="SMART" id="SM00346">
    <property type="entry name" value="HTH_ICLR"/>
    <property type="match status" value="1"/>
</dbReference>
<evidence type="ECO:0000256" key="1">
    <source>
        <dbReference type="ARBA" id="ARBA00023015"/>
    </source>
</evidence>
<comment type="caution">
    <text evidence="6">The sequence shown here is derived from an EMBL/GenBank/DDBJ whole genome shotgun (WGS) entry which is preliminary data.</text>
</comment>
<sequence length="251" mass="27296">MTVKQAAQVLDLLEYFAKRRQPATLSEISEDLGWPRSSTFNLLTTLAGRGFIYEPRPRAGYYPTPMLEDLTLKITSGQVVPPETNALLAELSEMSGETAVLAAQSGQDVVFLASAESAHAMRYTAPKGKLVPLVSAATGRALLAQRPLKERSALLKKARYKAYTPTSLMSAEAVEAEIQKSLERGWFEGHQEYSLGMVAVAFPVFVHGRSYAVLIAGAQQRIEHCLVEIAEQAKAIIVKHVGPDGLVKTLA</sequence>
<keyword evidence="7" id="KW-1185">Reference proteome</keyword>
<dbReference type="Proteomes" id="UP001549320">
    <property type="component" value="Unassembled WGS sequence"/>
</dbReference>
<dbReference type="Gene3D" id="3.30.450.40">
    <property type="match status" value="1"/>
</dbReference>
<name>A0ABV2Q5P5_9BURK</name>
<evidence type="ECO:0000259" key="5">
    <source>
        <dbReference type="PROSITE" id="PS51078"/>
    </source>
</evidence>
<proteinExistence type="predicted"/>
<feature type="domain" description="HTH iclR-type" evidence="4">
    <location>
        <begin position="3"/>
        <end position="65"/>
    </location>
</feature>
<evidence type="ECO:0000259" key="4">
    <source>
        <dbReference type="PROSITE" id="PS51077"/>
    </source>
</evidence>
<dbReference type="Pfam" id="PF09339">
    <property type="entry name" value="HTH_IclR"/>
    <property type="match status" value="1"/>
</dbReference>
<dbReference type="InterPro" id="IPR029016">
    <property type="entry name" value="GAF-like_dom_sf"/>
</dbReference>